<evidence type="ECO:0000256" key="2">
    <source>
        <dbReference type="ARBA" id="ARBA00023186"/>
    </source>
</evidence>
<gene>
    <name evidence="5" type="ORF">TM35_000053850</name>
</gene>
<accession>A0A1X0P5G6</accession>
<dbReference type="GO" id="GO:0051082">
    <property type="term" value="F:unfolded protein binding"/>
    <property type="evidence" value="ECO:0007669"/>
    <property type="project" value="InterPro"/>
</dbReference>
<keyword evidence="4" id="KW-0175">Coiled coil</keyword>
<dbReference type="EMBL" id="NBCO01000005">
    <property type="protein sequence ID" value="ORC91789.1"/>
    <property type="molecule type" value="Genomic_DNA"/>
</dbReference>
<dbReference type="InterPro" id="IPR002777">
    <property type="entry name" value="PFD_beta-like"/>
</dbReference>
<dbReference type="PIRSF" id="PIRSF016477">
    <property type="entry name" value="Prefoldin_subunit_4"/>
    <property type="match status" value="1"/>
</dbReference>
<keyword evidence="6" id="KW-1185">Reference proteome</keyword>
<dbReference type="RefSeq" id="XP_028885855.1">
    <property type="nucleotide sequence ID" value="XM_029023040.1"/>
</dbReference>
<reference evidence="5 6" key="1">
    <citation type="submission" date="2017-03" db="EMBL/GenBank/DDBJ databases">
        <title>An alternative strategy for trypanosome survival in the mammalian bloodstream revealed through genome and transcriptome analysis of the ubiquitous bovine parasite Trypanosoma (Megatrypanum) theileri.</title>
        <authorList>
            <person name="Kelly S."/>
            <person name="Ivens A."/>
            <person name="Mott A."/>
            <person name="O'Neill E."/>
            <person name="Emms D."/>
            <person name="Macleod O."/>
            <person name="Voorheis P."/>
            <person name="Matthews J."/>
            <person name="Matthews K."/>
            <person name="Carrington M."/>
        </authorList>
    </citation>
    <scope>NUCLEOTIDE SEQUENCE [LARGE SCALE GENOMIC DNA]</scope>
    <source>
        <strain evidence="5">Edinburgh</strain>
    </source>
</reference>
<comment type="subunit">
    <text evidence="3">Heterohexamer of two PFD-alpha type and four PFD-beta type subunits.</text>
</comment>
<dbReference type="GO" id="GO:0005737">
    <property type="term" value="C:cytoplasm"/>
    <property type="evidence" value="ECO:0007669"/>
    <property type="project" value="TreeGrafter"/>
</dbReference>
<evidence type="ECO:0000313" key="6">
    <source>
        <dbReference type="Proteomes" id="UP000192257"/>
    </source>
</evidence>
<dbReference type="STRING" id="67003.A0A1X0P5G6"/>
<dbReference type="GO" id="GO:0016272">
    <property type="term" value="C:prefoldin complex"/>
    <property type="evidence" value="ECO:0007669"/>
    <property type="project" value="UniProtKB-UniRule"/>
</dbReference>
<dbReference type="PANTHER" id="PTHR21100:SF9">
    <property type="entry name" value="PREFOLDIN SUBUNIT 4"/>
    <property type="match status" value="1"/>
</dbReference>
<dbReference type="OrthoDB" id="10250441at2759"/>
<evidence type="ECO:0000256" key="1">
    <source>
        <dbReference type="ARBA" id="ARBA00008045"/>
    </source>
</evidence>
<comment type="caution">
    <text evidence="5">The sequence shown here is derived from an EMBL/GenBank/DDBJ whole genome shotgun (WGS) entry which is preliminary data.</text>
</comment>
<organism evidence="5 6">
    <name type="scientific">Trypanosoma theileri</name>
    <dbReference type="NCBI Taxonomy" id="67003"/>
    <lineage>
        <taxon>Eukaryota</taxon>
        <taxon>Discoba</taxon>
        <taxon>Euglenozoa</taxon>
        <taxon>Kinetoplastea</taxon>
        <taxon>Metakinetoplastina</taxon>
        <taxon>Trypanosomatida</taxon>
        <taxon>Trypanosomatidae</taxon>
        <taxon>Trypanosoma</taxon>
    </lineage>
</organism>
<comment type="function">
    <text evidence="3">Binds specifically to cytosolic chaperonin (c-CPN) and transfers target proteins to it. Binds to nascent polypeptide chain and promotes folding in an environment in which there are many competing pathways for nonnative proteins.</text>
</comment>
<keyword evidence="2 3" id="KW-0143">Chaperone</keyword>
<protein>
    <recommendedName>
        <fullName evidence="3">Prefoldin subunit 4</fullName>
    </recommendedName>
</protein>
<proteinExistence type="inferred from homology"/>
<dbReference type="SUPFAM" id="SSF46579">
    <property type="entry name" value="Prefoldin"/>
    <property type="match status" value="1"/>
</dbReference>
<dbReference type="Pfam" id="PF01920">
    <property type="entry name" value="Prefoldin_2"/>
    <property type="match status" value="1"/>
</dbReference>
<name>A0A1X0P5G6_9TRYP</name>
<dbReference type="InterPro" id="IPR016661">
    <property type="entry name" value="PFDN4"/>
</dbReference>
<dbReference type="PANTHER" id="PTHR21100">
    <property type="entry name" value="PREFOLDIN SUBUNIT 4"/>
    <property type="match status" value="1"/>
</dbReference>
<evidence type="ECO:0000313" key="5">
    <source>
        <dbReference type="EMBL" id="ORC91789.1"/>
    </source>
</evidence>
<dbReference type="Proteomes" id="UP000192257">
    <property type="component" value="Unassembled WGS sequence"/>
</dbReference>
<evidence type="ECO:0000256" key="3">
    <source>
        <dbReference type="PIRNR" id="PIRNR016477"/>
    </source>
</evidence>
<dbReference type="AlphaFoldDB" id="A0A1X0P5G6"/>
<dbReference type="GO" id="GO:0006457">
    <property type="term" value="P:protein folding"/>
    <property type="evidence" value="ECO:0007669"/>
    <property type="project" value="UniProtKB-UniRule"/>
</dbReference>
<comment type="similarity">
    <text evidence="1 3">Belongs to the prefoldin subunit beta family.</text>
</comment>
<feature type="coiled-coil region" evidence="4">
    <location>
        <begin position="29"/>
        <end position="110"/>
    </location>
</feature>
<sequence length="124" mass="14037">MSLLKGKGVEVTQDDQHRICVFARLHRRRKELTQAIAKRKDEIVKLSDAADELMIADGAMYLFGETFMQTETDDAEALLEAERERLESEQEAEEAELKNVEAALSELKATLYASLGSQVYLEDE</sequence>
<dbReference type="GeneID" id="39982820"/>
<dbReference type="VEuPathDB" id="TriTrypDB:TM35_000053850"/>
<evidence type="ECO:0000256" key="4">
    <source>
        <dbReference type="SAM" id="Coils"/>
    </source>
</evidence>